<feature type="domain" description="EGF-like" evidence="9">
    <location>
        <begin position="891"/>
        <end position="926"/>
    </location>
</feature>
<dbReference type="PROSITE" id="PS50026">
    <property type="entry name" value="EGF_3"/>
    <property type="match status" value="7"/>
</dbReference>
<dbReference type="FunFam" id="2.10.25.10:FF:000494">
    <property type="entry name" value="Weary, isoform B"/>
    <property type="match status" value="1"/>
</dbReference>
<keyword evidence="7" id="KW-0812">Transmembrane</keyword>
<dbReference type="PROSITE" id="PS00018">
    <property type="entry name" value="EF_HAND_1"/>
    <property type="match status" value="1"/>
</dbReference>
<dbReference type="SUPFAM" id="SSF57196">
    <property type="entry name" value="EGF/Laminin"/>
    <property type="match status" value="2"/>
</dbReference>
<feature type="disulfide bond" evidence="6">
    <location>
        <begin position="895"/>
        <end position="905"/>
    </location>
</feature>
<feature type="disulfide bond" evidence="6">
    <location>
        <begin position="879"/>
        <end position="888"/>
    </location>
</feature>
<keyword evidence="11" id="KW-1185">Reference proteome</keyword>
<keyword evidence="7" id="KW-1133">Transmembrane helix</keyword>
<gene>
    <name evidence="10" type="ORF">CHIRRI_LOCUS1161</name>
</gene>
<evidence type="ECO:0000256" key="4">
    <source>
        <dbReference type="ARBA" id="ARBA00023157"/>
    </source>
</evidence>
<evidence type="ECO:0000259" key="9">
    <source>
        <dbReference type="PROSITE" id="PS50026"/>
    </source>
</evidence>
<keyword evidence="4 6" id="KW-1015">Disulfide bond</keyword>
<feature type="chain" id="PRO_5040247058" description="EGF-like domain-containing protein" evidence="8">
    <location>
        <begin position="27"/>
        <end position="1207"/>
    </location>
</feature>
<comment type="caution">
    <text evidence="6">Lacks conserved residue(s) required for the propagation of feature annotation.</text>
</comment>
<feature type="domain" description="EGF-like" evidence="9">
    <location>
        <begin position="844"/>
        <end position="889"/>
    </location>
</feature>
<keyword evidence="7" id="KW-0472">Membrane</keyword>
<dbReference type="GO" id="GO:0000902">
    <property type="term" value="P:cell morphogenesis"/>
    <property type="evidence" value="ECO:0007669"/>
    <property type="project" value="UniProtKB-ARBA"/>
</dbReference>
<dbReference type="InterPro" id="IPR000742">
    <property type="entry name" value="EGF"/>
</dbReference>
<evidence type="ECO:0000313" key="10">
    <source>
        <dbReference type="EMBL" id="CAG9798176.1"/>
    </source>
</evidence>
<feature type="domain" description="EGF-like" evidence="9">
    <location>
        <begin position="754"/>
        <end position="793"/>
    </location>
</feature>
<dbReference type="PROSITE" id="PS00022">
    <property type="entry name" value="EGF_1"/>
    <property type="match status" value="6"/>
</dbReference>
<evidence type="ECO:0000256" key="6">
    <source>
        <dbReference type="PROSITE-ProRule" id="PRU00076"/>
    </source>
</evidence>
<dbReference type="GO" id="GO:0032991">
    <property type="term" value="C:protein-containing complex"/>
    <property type="evidence" value="ECO:0007669"/>
    <property type="project" value="TreeGrafter"/>
</dbReference>
<feature type="disulfide bond" evidence="6">
    <location>
        <begin position="916"/>
        <end position="925"/>
    </location>
</feature>
<dbReference type="PROSITE" id="PS01187">
    <property type="entry name" value="EGF_CA"/>
    <property type="match status" value="2"/>
</dbReference>
<evidence type="ECO:0000256" key="8">
    <source>
        <dbReference type="SAM" id="SignalP"/>
    </source>
</evidence>
<dbReference type="Proteomes" id="UP001153620">
    <property type="component" value="Chromosome 1"/>
</dbReference>
<keyword evidence="2 8" id="KW-0732">Signal</keyword>
<dbReference type="InterPro" id="IPR018247">
    <property type="entry name" value="EF_Hand_1_Ca_BS"/>
</dbReference>
<feature type="disulfide bond" evidence="6">
    <location>
        <begin position="783"/>
        <end position="792"/>
    </location>
</feature>
<dbReference type="GO" id="GO:0003008">
    <property type="term" value="P:system process"/>
    <property type="evidence" value="ECO:0007669"/>
    <property type="project" value="UniProtKB-ARBA"/>
</dbReference>
<dbReference type="GO" id="GO:0007157">
    <property type="term" value="P:heterophilic cell-cell adhesion via plasma membrane cell adhesion molecules"/>
    <property type="evidence" value="ECO:0007669"/>
    <property type="project" value="TreeGrafter"/>
</dbReference>
<dbReference type="Pfam" id="PF00008">
    <property type="entry name" value="EGF"/>
    <property type="match status" value="4"/>
</dbReference>
<dbReference type="InterPro" id="IPR009030">
    <property type="entry name" value="Growth_fac_rcpt_cys_sf"/>
</dbReference>
<evidence type="ECO:0000256" key="2">
    <source>
        <dbReference type="ARBA" id="ARBA00022729"/>
    </source>
</evidence>
<dbReference type="FunFam" id="2.10.25.10:FF:000230">
    <property type="entry name" value="Delta-like protein"/>
    <property type="match status" value="1"/>
</dbReference>
<dbReference type="GO" id="GO:0042063">
    <property type="term" value="P:gliogenesis"/>
    <property type="evidence" value="ECO:0007669"/>
    <property type="project" value="UniProtKB-ARBA"/>
</dbReference>
<dbReference type="Gene3D" id="2.10.25.10">
    <property type="entry name" value="Laminin"/>
    <property type="match status" value="5"/>
</dbReference>
<feature type="domain" description="EGF-like" evidence="9">
    <location>
        <begin position="928"/>
        <end position="964"/>
    </location>
</feature>
<evidence type="ECO:0000256" key="5">
    <source>
        <dbReference type="ARBA" id="ARBA00023180"/>
    </source>
</evidence>
<feature type="domain" description="EGF-like" evidence="9">
    <location>
        <begin position="966"/>
        <end position="1004"/>
    </location>
</feature>
<name>A0A9N9RK25_9DIPT</name>
<dbReference type="CDD" id="cd00054">
    <property type="entry name" value="EGF_CA"/>
    <property type="match status" value="6"/>
</dbReference>
<dbReference type="InterPro" id="IPR001881">
    <property type="entry name" value="EGF-like_Ca-bd_dom"/>
</dbReference>
<keyword evidence="1 6" id="KW-0245">EGF-like domain</keyword>
<keyword evidence="5" id="KW-0325">Glycoprotein</keyword>
<keyword evidence="3" id="KW-0677">Repeat</keyword>
<dbReference type="GO" id="GO:0048666">
    <property type="term" value="P:neuron development"/>
    <property type="evidence" value="ECO:0007669"/>
    <property type="project" value="UniProtKB-ARBA"/>
</dbReference>
<reference evidence="10" key="1">
    <citation type="submission" date="2022-01" db="EMBL/GenBank/DDBJ databases">
        <authorList>
            <person name="King R."/>
        </authorList>
    </citation>
    <scope>NUCLEOTIDE SEQUENCE</scope>
</reference>
<dbReference type="GO" id="GO:0005886">
    <property type="term" value="C:plasma membrane"/>
    <property type="evidence" value="ECO:0007669"/>
    <property type="project" value="UniProtKB-ARBA"/>
</dbReference>
<sequence length="1207" mass="134188">MSKSMDSRSIFILLMLTSTLIVFIKGDKNSSSLIAEATSATLSSITEQTEVPSTAINNQNVTNNFTSVMSEMTTIESALNASENQLKLSTSQFNLITSTSEPLADVTTKTITEVTSSSHDELITQQQQQQSSSSIEDEINSETTISFGIRSFTVEVSKNEKLLSTTAVPKSTIPTSSADAVKQQTVTMADETFMPTSSVDEKSLETATSTIEPQNAIQFQNSHSSSSSSSYNMENVLKSNLNILFNNDDDPELSYNRNNNNNNEMSSSHENEISNEIQIDRKLENGLYRIKIGEITTDEFNIGYDDEHKDKLHRQLTKVNIDDFFPSKIEDFRPIIEISNEKMLKEKDVLHNEQVKPLVELSLSEPTNIDSDVSSTTARTGTRINTSNVATTNIEIELIDDSTVGINVDQNDRGIEIDEIITQVEEIVTEVPQVTENINMDNVFIPRRMKKFDPLTKNLSTDTQGPTRIHDFGMTKFNQKKENLTQAPVNGKPEYSTTKFYNSKELYNEILHKASKPATMSPSQKSTVKPDNLIREKLLNTNKIPIDNSHFATTIVDNVMTTATSTVTEEVTTKETSKRPMYTIPTSHPRLLSRLEEKLNSLDCDIQNLSADSTVWRGNETHELNLPITTPEDCSSGTDCLPMIISWEGSSDIQSGDVLIVEIDDKLLISTDKRNKSDDGMIHRNTASVYQVTRLGHEHCDITEGELLDITPLVVDGKKLVTLYDKDLTEGINLLIVVSELWDQQCVRLRVNVKSDNCGENADCSGKGICFSNASMESFFCECCTGFAGQHCEEIDACTPSPNGQKTAVCINNGICVDLSQGHEGNSYQCLCPYGYTGKNCQFEADPCNPSQCLNSGTCISNTTHFRNANSTFPFRCECPPGFTGPLCQHNLNECESSPCVHGICVDQEDGFRCFCQPGFSGDLCNFEYNECDSNPCVNNGQCIDHIGGFSCQCTKGYQGKRCHIKIDFCANNPCEDGYRCVDHGDEYSCVCPGSDDHNVPDCHDVPRTLCTVNPCANGGTCWTSNESFYCACRPGYTGKLCEDDFVIDTVVSSSELLSDVSDNNVITWGELKDITQDANSTDIHNAYIAAGILATALLILAIVVTICHCKVSGSYRRFTVNQRHLIPFFMRRSKKTNEDEHSKHWLSGKNSSFFEENHINLKNNQQPHHNQCPSNNLFSRPLQMNLENDMYYTVDFSESQQSPLIQ</sequence>
<feature type="disulfide bond" evidence="6">
    <location>
        <begin position="764"/>
        <end position="781"/>
    </location>
</feature>
<feature type="domain" description="EGF-like" evidence="9">
    <location>
        <begin position="794"/>
        <end position="842"/>
    </location>
</feature>
<reference evidence="10" key="2">
    <citation type="submission" date="2022-10" db="EMBL/GenBank/DDBJ databases">
        <authorList>
            <consortium name="ENA_rothamsted_submissions"/>
            <consortium name="culmorum"/>
            <person name="King R."/>
        </authorList>
    </citation>
    <scope>NUCLEOTIDE SEQUENCE</scope>
</reference>
<feature type="disulfide bond" evidence="6">
    <location>
        <begin position="832"/>
        <end position="841"/>
    </location>
</feature>
<evidence type="ECO:0000256" key="7">
    <source>
        <dbReference type="SAM" id="Phobius"/>
    </source>
</evidence>
<feature type="disulfide bond" evidence="6">
    <location>
        <begin position="1033"/>
        <end position="1042"/>
    </location>
</feature>
<accession>A0A9N9RK25</accession>
<dbReference type="GO" id="GO:0005509">
    <property type="term" value="F:calcium ion binding"/>
    <property type="evidence" value="ECO:0007669"/>
    <property type="project" value="InterPro"/>
</dbReference>
<dbReference type="EMBL" id="OU895877">
    <property type="protein sequence ID" value="CAG9798176.1"/>
    <property type="molecule type" value="Genomic_DNA"/>
</dbReference>
<feature type="signal peptide" evidence="8">
    <location>
        <begin position="1"/>
        <end position="26"/>
    </location>
</feature>
<dbReference type="FunFam" id="2.10.25.10:FF:000321">
    <property type="entry name" value="Protein delta homolog 1"/>
    <property type="match status" value="1"/>
</dbReference>
<proteinExistence type="predicted"/>
<dbReference type="OrthoDB" id="283575at2759"/>
<dbReference type="PANTHER" id="PTHR24049">
    <property type="entry name" value="CRUMBS FAMILY MEMBER"/>
    <property type="match status" value="1"/>
</dbReference>
<evidence type="ECO:0000256" key="3">
    <source>
        <dbReference type="ARBA" id="ARBA00022737"/>
    </source>
</evidence>
<dbReference type="PANTHER" id="PTHR24049:SF22">
    <property type="entry name" value="DROSOPHILA CRUMBS HOMOLOG"/>
    <property type="match status" value="1"/>
</dbReference>
<dbReference type="SUPFAM" id="SSF57184">
    <property type="entry name" value="Growth factor receptor domain"/>
    <property type="match status" value="1"/>
</dbReference>
<organism evidence="10 11">
    <name type="scientific">Chironomus riparius</name>
    <dbReference type="NCBI Taxonomy" id="315576"/>
    <lineage>
        <taxon>Eukaryota</taxon>
        <taxon>Metazoa</taxon>
        <taxon>Ecdysozoa</taxon>
        <taxon>Arthropoda</taxon>
        <taxon>Hexapoda</taxon>
        <taxon>Insecta</taxon>
        <taxon>Pterygota</taxon>
        <taxon>Neoptera</taxon>
        <taxon>Endopterygota</taxon>
        <taxon>Diptera</taxon>
        <taxon>Nematocera</taxon>
        <taxon>Chironomoidea</taxon>
        <taxon>Chironomidae</taxon>
        <taxon>Chironominae</taxon>
        <taxon>Chironomus</taxon>
    </lineage>
</organism>
<dbReference type="InterPro" id="IPR051022">
    <property type="entry name" value="Notch_Cell-Fate_Det"/>
</dbReference>
<feature type="transmembrane region" description="Helical" evidence="7">
    <location>
        <begin position="1087"/>
        <end position="1108"/>
    </location>
</feature>
<dbReference type="AlphaFoldDB" id="A0A9N9RK25"/>
<feature type="disulfide bond" evidence="6">
    <location>
        <begin position="954"/>
        <end position="963"/>
    </location>
</feature>
<dbReference type="SMART" id="SM00181">
    <property type="entry name" value="EGF"/>
    <property type="match status" value="7"/>
</dbReference>
<evidence type="ECO:0000313" key="11">
    <source>
        <dbReference type="Proteomes" id="UP001153620"/>
    </source>
</evidence>
<dbReference type="GO" id="GO:0045197">
    <property type="term" value="P:establishment or maintenance of epithelial cell apical/basal polarity"/>
    <property type="evidence" value="ECO:0007669"/>
    <property type="project" value="TreeGrafter"/>
</dbReference>
<dbReference type="InterPro" id="IPR018097">
    <property type="entry name" value="EGF_Ca-bd_CS"/>
</dbReference>
<dbReference type="InterPro" id="IPR000152">
    <property type="entry name" value="EGF-type_Asp/Asn_hydroxyl_site"/>
</dbReference>
<protein>
    <recommendedName>
        <fullName evidence="9">EGF-like domain-containing protein</fullName>
    </recommendedName>
</protein>
<dbReference type="SMART" id="SM00179">
    <property type="entry name" value="EGF_CA"/>
    <property type="match status" value="6"/>
</dbReference>
<dbReference type="PROSITE" id="PS01186">
    <property type="entry name" value="EGF_2"/>
    <property type="match status" value="6"/>
</dbReference>
<dbReference type="PROSITE" id="PS00010">
    <property type="entry name" value="ASX_HYDROXYL"/>
    <property type="match status" value="3"/>
</dbReference>
<evidence type="ECO:0000256" key="1">
    <source>
        <dbReference type="ARBA" id="ARBA00022536"/>
    </source>
</evidence>
<feature type="domain" description="EGF-like" evidence="9">
    <location>
        <begin position="1007"/>
        <end position="1043"/>
    </location>
</feature>